<dbReference type="SUPFAM" id="SSF49373">
    <property type="entry name" value="Invasin/intimin cell-adhesion fragments"/>
    <property type="match status" value="1"/>
</dbReference>
<accession>A0ABR6YVU1</accession>
<evidence type="ECO:0000256" key="1">
    <source>
        <dbReference type="SAM" id="MobiDB-lite"/>
    </source>
</evidence>
<keyword evidence="4" id="KW-1185">Reference proteome</keyword>
<protein>
    <recommendedName>
        <fullName evidence="2">BIG2 domain-containing protein</fullName>
    </recommendedName>
</protein>
<feature type="domain" description="BIG2" evidence="2">
    <location>
        <begin position="357"/>
        <end position="433"/>
    </location>
</feature>
<evidence type="ECO:0000259" key="2">
    <source>
        <dbReference type="SMART" id="SM00635"/>
    </source>
</evidence>
<feature type="compositionally biased region" description="Low complexity" evidence="1">
    <location>
        <begin position="311"/>
        <end position="333"/>
    </location>
</feature>
<dbReference type="Pfam" id="PF02368">
    <property type="entry name" value="Big_2"/>
    <property type="match status" value="1"/>
</dbReference>
<evidence type="ECO:0000313" key="4">
    <source>
        <dbReference type="Proteomes" id="UP000622405"/>
    </source>
</evidence>
<proteinExistence type="predicted"/>
<organism evidence="3 4">
    <name type="scientific">Acetobacterium malicum</name>
    <dbReference type="NCBI Taxonomy" id="52692"/>
    <lineage>
        <taxon>Bacteria</taxon>
        <taxon>Bacillati</taxon>
        <taxon>Bacillota</taxon>
        <taxon>Clostridia</taxon>
        <taxon>Eubacteriales</taxon>
        <taxon>Eubacteriaceae</taxon>
        <taxon>Acetobacterium</taxon>
    </lineage>
</organism>
<reference evidence="3 4" key="1">
    <citation type="journal article" date="2020" name="mSystems">
        <title>Defining Genomic and Predicted Metabolic Features of the Acetobacterium Genus.</title>
        <authorList>
            <person name="Ross D.E."/>
            <person name="Marshall C.W."/>
            <person name="Gulliver D."/>
            <person name="May H.D."/>
            <person name="Norman R.S."/>
        </authorList>
    </citation>
    <scope>NUCLEOTIDE SEQUENCE [LARGE SCALE GENOMIC DNA]</scope>
    <source>
        <strain evidence="3 4">DSM 4132</strain>
    </source>
</reference>
<feature type="compositionally biased region" description="Pro residues" evidence="1">
    <location>
        <begin position="334"/>
        <end position="353"/>
    </location>
</feature>
<gene>
    <name evidence="3" type="ORF">GH811_06245</name>
</gene>
<dbReference type="InterPro" id="IPR008964">
    <property type="entry name" value="Invasin/intimin_cell_adhesion"/>
</dbReference>
<dbReference type="Gene3D" id="2.60.40.1080">
    <property type="match status" value="1"/>
</dbReference>
<name>A0ABR6YVU1_9FIRM</name>
<dbReference type="InterPro" id="IPR003343">
    <property type="entry name" value="Big_2"/>
</dbReference>
<evidence type="ECO:0000313" key="3">
    <source>
        <dbReference type="EMBL" id="MBC3899215.1"/>
    </source>
</evidence>
<feature type="region of interest" description="Disordered" evidence="1">
    <location>
        <begin position="297"/>
        <end position="353"/>
    </location>
</feature>
<dbReference type="Proteomes" id="UP000622405">
    <property type="component" value="Unassembled WGS sequence"/>
</dbReference>
<feature type="compositionally biased region" description="Polar residues" evidence="1">
    <location>
        <begin position="297"/>
        <end position="310"/>
    </location>
</feature>
<comment type="caution">
    <text evidence="3">The sequence shown here is derived from an EMBL/GenBank/DDBJ whole genome shotgun (WGS) entry which is preliminary data.</text>
</comment>
<sequence length="778" mass="80889">MKKNSIISIIIILLILLTAILFVRGCSQEGSQMKNYTVAGTYTETATYQSGEIRVSGVNIENATFTGNLTVVDAVVDGDIRLTNSAVQGELLVKGGGTIYLDGGSYQNIILEKQGVKIVLLGEATVETLTTRAAANIVVDNQSKVKTLNVDKAASRTTITTQENGTIENIQSRGVSDIVLNTPAKLIGFGTNAGGSTLVTNAVVEKIVAESKVALTLNANVGSVLLTATGEGTSIILANNAVIASLATETRVEITGEGSVTSATTNDVLNITGTITPDVIYITTKPVVSDPNGGLMVSTNTSRPTEINAGSSSSWYSESSSSGSIINSKYDVPPLSPVDPVNPPSPPTPPSPPINISVEAIQVTPVEADVIMGNTLKLNTVIFPANATNQTIIWESSNNNVATVTNGVVTPVANGETTITARTQDGNKTDTSKITVKTNIGAVTMINTINAVNNGISETIAYDSSYALPVVVIVQGHGSEIFPCSVNWTPNTVDTKKVGETTYTGTLVMPAGYVNLNNIQATIALTVLAQPVITASSELSSQRLYLNEDPAPVFVEANVTEDKTLTYQWSFRTGDVETPLPEVTGPIYDPPVSTTPGTVYYSCVISSENAEPVTVLAGTVVTSAEPVVLPESSNPVAPTDEVSPADPITSTDLSEMPTINAQPTSISQLTGVALATSLAQATRTAQAALGTPKADATTASFTVDASISDGGELSYQWFESTEAVNADGKPIDGATDKTFEADVSGPAGTTYYYVEITNTKAGCLPVTAVSVPVSLTVV</sequence>
<dbReference type="EMBL" id="WJBE01000004">
    <property type="protein sequence ID" value="MBC3899215.1"/>
    <property type="molecule type" value="Genomic_DNA"/>
</dbReference>
<dbReference type="SMART" id="SM00635">
    <property type="entry name" value="BID_2"/>
    <property type="match status" value="1"/>
</dbReference>